<keyword evidence="1" id="KW-0611">Plant defense</keyword>
<gene>
    <name evidence="4" type="ORF">VitviT2T_021126</name>
</gene>
<proteinExistence type="predicted"/>
<protein>
    <recommendedName>
        <fullName evidence="3">Disease resistance protein At4g27190-like leucine-rich repeats domain-containing protein</fullName>
    </recommendedName>
</protein>
<evidence type="ECO:0000313" key="5">
    <source>
        <dbReference type="Proteomes" id="UP001227230"/>
    </source>
</evidence>
<dbReference type="EMBL" id="CP126661">
    <property type="protein sequence ID" value="WKA02986.1"/>
    <property type="molecule type" value="Genomic_DNA"/>
</dbReference>
<dbReference type="Pfam" id="PF23247">
    <property type="entry name" value="LRR_RPS2"/>
    <property type="match status" value="1"/>
</dbReference>
<organism evidence="4 5">
    <name type="scientific">Vitis vinifera</name>
    <name type="common">Grape</name>
    <dbReference type="NCBI Taxonomy" id="29760"/>
    <lineage>
        <taxon>Eukaryota</taxon>
        <taxon>Viridiplantae</taxon>
        <taxon>Streptophyta</taxon>
        <taxon>Embryophyta</taxon>
        <taxon>Tracheophyta</taxon>
        <taxon>Spermatophyta</taxon>
        <taxon>Magnoliopsida</taxon>
        <taxon>eudicotyledons</taxon>
        <taxon>Gunneridae</taxon>
        <taxon>Pentapetalae</taxon>
        <taxon>rosids</taxon>
        <taxon>Vitales</taxon>
        <taxon>Vitaceae</taxon>
        <taxon>Viteae</taxon>
        <taxon>Vitis</taxon>
    </lineage>
</organism>
<feature type="domain" description="Disease resistance protein At4g27190-like leucine-rich repeats" evidence="3">
    <location>
        <begin position="7"/>
        <end position="129"/>
    </location>
</feature>
<dbReference type="PANTHER" id="PTHR33463:SF136">
    <property type="entry name" value="NB-ARC DOMAIN-CONTAINING PROTEIN"/>
    <property type="match status" value="1"/>
</dbReference>
<feature type="compositionally biased region" description="Basic and acidic residues" evidence="2">
    <location>
        <begin position="249"/>
        <end position="260"/>
    </location>
</feature>
<sequence length="284" mass="32589">MEILLSQFSRESFGKLRVLEIKACHDVLVVIPSSKLQVLHNLKQLIVRNCSSVKEVIQVEGRVGETLPQLTIMYLENLPMLTHLSGFGPFLQNLHSLQVSKCGKLINLVSPSMAKTLVQLEELTVSYCDEVKEIVENEGGEATDDKIVFTKLKKLKLHFLPNLKSFCSARYTFIFPCLTEMQVKRCPEMEIFCKGDSITQRLEKVLMSDHRPCWEIDLNTTIQKMFMETHPKEEDSKEEIPDEENAEEWNSKEQHPRVQDSVEEDTKEEDSERGESGSLEQRSS</sequence>
<evidence type="ECO:0000256" key="2">
    <source>
        <dbReference type="SAM" id="MobiDB-lite"/>
    </source>
</evidence>
<evidence type="ECO:0000313" key="4">
    <source>
        <dbReference type="EMBL" id="WKA02986.1"/>
    </source>
</evidence>
<keyword evidence="5" id="KW-1185">Reference proteome</keyword>
<feature type="compositionally biased region" description="Basic and acidic residues" evidence="2">
    <location>
        <begin position="230"/>
        <end position="239"/>
    </location>
</feature>
<name>A0ABY9D8W6_VITVI</name>
<evidence type="ECO:0000256" key="1">
    <source>
        <dbReference type="ARBA" id="ARBA00022821"/>
    </source>
</evidence>
<accession>A0ABY9D8W6</accession>
<dbReference type="Gene3D" id="3.80.10.10">
    <property type="entry name" value="Ribonuclease Inhibitor"/>
    <property type="match status" value="1"/>
</dbReference>
<dbReference type="PANTHER" id="PTHR33463">
    <property type="entry name" value="NB-ARC DOMAIN-CONTAINING PROTEIN-RELATED"/>
    <property type="match status" value="1"/>
</dbReference>
<reference evidence="4 5" key="1">
    <citation type="journal article" date="2023" name="Hortic Res">
        <title>The complete reference genome for grapevine (Vitis vinifera L.) genetics and breeding.</title>
        <authorList>
            <person name="Shi X."/>
            <person name="Cao S."/>
            <person name="Wang X."/>
            <person name="Huang S."/>
            <person name="Wang Y."/>
            <person name="Liu Z."/>
            <person name="Liu W."/>
            <person name="Leng X."/>
            <person name="Peng Y."/>
            <person name="Wang N."/>
            <person name="Wang Y."/>
            <person name="Ma Z."/>
            <person name="Xu X."/>
            <person name="Zhang F."/>
            <person name="Xue H."/>
            <person name="Zhong H."/>
            <person name="Wang Y."/>
            <person name="Zhang K."/>
            <person name="Velt A."/>
            <person name="Avia K."/>
            <person name="Holtgrawe D."/>
            <person name="Grimplet J."/>
            <person name="Matus J.T."/>
            <person name="Ware D."/>
            <person name="Wu X."/>
            <person name="Wang H."/>
            <person name="Liu C."/>
            <person name="Fang Y."/>
            <person name="Rustenholz C."/>
            <person name="Cheng Z."/>
            <person name="Xiao H."/>
            <person name="Zhou Y."/>
        </authorList>
    </citation>
    <scope>NUCLEOTIDE SEQUENCE [LARGE SCALE GENOMIC DNA]</scope>
    <source>
        <strain evidence="5">cv. Pinot noir / PN40024</strain>
        <tissue evidence="4">Leaf</tissue>
    </source>
</reference>
<dbReference type="InterPro" id="IPR057135">
    <property type="entry name" value="At4g27190-like_LRR"/>
</dbReference>
<dbReference type="InterPro" id="IPR050905">
    <property type="entry name" value="Plant_NBS-LRR"/>
</dbReference>
<dbReference type="SUPFAM" id="SSF52047">
    <property type="entry name" value="RNI-like"/>
    <property type="match status" value="1"/>
</dbReference>
<feature type="compositionally biased region" description="Acidic residues" evidence="2">
    <location>
        <begin position="261"/>
        <end position="272"/>
    </location>
</feature>
<feature type="region of interest" description="Disordered" evidence="2">
    <location>
        <begin position="230"/>
        <end position="284"/>
    </location>
</feature>
<evidence type="ECO:0000259" key="3">
    <source>
        <dbReference type="Pfam" id="PF23247"/>
    </source>
</evidence>
<dbReference type="InterPro" id="IPR032675">
    <property type="entry name" value="LRR_dom_sf"/>
</dbReference>
<dbReference type="Proteomes" id="UP001227230">
    <property type="component" value="Chromosome 14"/>
</dbReference>